<comment type="caution">
    <text evidence="2">The sequence shown here is derived from an EMBL/GenBank/DDBJ whole genome shotgun (WGS) entry which is preliminary data.</text>
</comment>
<dbReference type="InterPro" id="IPR036515">
    <property type="entry name" value="Transposase_17_sf"/>
</dbReference>
<proteinExistence type="predicted"/>
<dbReference type="SUPFAM" id="SSF143422">
    <property type="entry name" value="Transposase IS200-like"/>
    <property type="match status" value="1"/>
</dbReference>
<dbReference type="InterPro" id="IPR052715">
    <property type="entry name" value="RAYT_transposase"/>
</dbReference>
<keyword evidence="3" id="KW-1185">Reference proteome</keyword>
<dbReference type="GO" id="GO:0004803">
    <property type="term" value="F:transposase activity"/>
    <property type="evidence" value="ECO:0007669"/>
    <property type="project" value="InterPro"/>
</dbReference>
<sequence>MLVPGEDFEFFNPYAEVAMTRANLPHWQQKRVLYFVTFRLNDSIPREKLRDWRIHYENWLRANPKPWNEQQHETYLSEFARKVERWLDAGHGDCCLKKTACRDIVADCLTFQDPHYYRLDAWTISANHVHALVAPRKGHRLPEIMKSWKGVTARRINRHLERSGPLWQKEYYDHIVRNPMALERIRAYIRRHDL</sequence>
<dbReference type="InParanoid" id="A0A317ZID0"/>
<protein>
    <recommendedName>
        <fullName evidence="1">Transposase IS200-like domain-containing protein</fullName>
    </recommendedName>
</protein>
<dbReference type="Pfam" id="PF01797">
    <property type="entry name" value="Y1_Tnp"/>
    <property type="match status" value="1"/>
</dbReference>
<dbReference type="GO" id="GO:0006313">
    <property type="term" value="P:DNA transposition"/>
    <property type="evidence" value="ECO:0007669"/>
    <property type="project" value="InterPro"/>
</dbReference>
<dbReference type="InterPro" id="IPR002686">
    <property type="entry name" value="Transposase_17"/>
</dbReference>
<evidence type="ECO:0000313" key="3">
    <source>
        <dbReference type="Proteomes" id="UP000247099"/>
    </source>
</evidence>
<dbReference type="Gene3D" id="3.30.70.1290">
    <property type="entry name" value="Transposase IS200-like"/>
    <property type="match status" value="1"/>
</dbReference>
<dbReference type="AlphaFoldDB" id="A0A317ZID0"/>
<dbReference type="SMART" id="SM01321">
    <property type="entry name" value="Y1_Tnp"/>
    <property type="match status" value="1"/>
</dbReference>
<accession>A0A317ZID0</accession>
<dbReference type="PANTHER" id="PTHR36966">
    <property type="entry name" value="REP-ASSOCIATED TYROSINE TRANSPOSASE"/>
    <property type="match status" value="1"/>
</dbReference>
<dbReference type="PANTHER" id="PTHR36966:SF1">
    <property type="entry name" value="REP-ASSOCIATED TYROSINE TRANSPOSASE"/>
    <property type="match status" value="1"/>
</dbReference>
<dbReference type="RefSeq" id="WP_110131353.1">
    <property type="nucleotide sequence ID" value="NZ_QHJQ01000007.1"/>
</dbReference>
<dbReference type="OrthoDB" id="9794403at2"/>
<name>A0A317ZID0_9BACT</name>
<gene>
    <name evidence="2" type="ORF">DDZ13_10190</name>
</gene>
<evidence type="ECO:0000259" key="1">
    <source>
        <dbReference type="SMART" id="SM01321"/>
    </source>
</evidence>
<organism evidence="2 3">
    <name type="scientific">Coraliomargarita sinensis</name>
    <dbReference type="NCBI Taxonomy" id="2174842"/>
    <lineage>
        <taxon>Bacteria</taxon>
        <taxon>Pseudomonadati</taxon>
        <taxon>Verrucomicrobiota</taxon>
        <taxon>Opitutia</taxon>
        <taxon>Puniceicoccales</taxon>
        <taxon>Coraliomargaritaceae</taxon>
        <taxon>Coraliomargarita</taxon>
    </lineage>
</organism>
<feature type="domain" description="Transposase IS200-like" evidence="1">
    <location>
        <begin position="29"/>
        <end position="192"/>
    </location>
</feature>
<dbReference type="EMBL" id="QHJQ01000007">
    <property type="protein sequence ID" value="PXA03658.1"/>
    <property type="molecule type" value="Genomic_DNA"/>
</dbReference>
<evidence type="ECO:0000313" key="2">
    <source>
        <dbReference type="EMBL" id="PXA03658.1"/>
    </source>
</evidence>
<dbReference type="Proteomes" id="UP000247099">
    <property type="component" value="Unassembled WGS sequence"/>
</dbReference>
<dbReference type="GO" id="GO:0043565">
    <property type="term" value="F:sequence-specific DNA binding"/>
    <property type="evidence" value="ECO:0007669"/>
    <property type="project" value="TreeGrafter"/>
</dbReference>
<reference evidence="2 3" key="1">
    <citation type="submission" date="2018-05" db="EMBL/GenBank/DDBJ databases">
        <title>Coraliomargarita sinensis sp. nov., isolated from a marine solar saltern.</title>
        <authorList>
            <person name="Zhou L.Y."/>
        </authorList>
    </citation>
    <scope>NUCLEOTIDE SEQUENCE [LARGE SCALE GENOMIC DNA]</scope>
    <source>
        <strain evidence="2 3">WN38</strain>
    </source>
</reference>